<dbReference type="OrthoDB" id="3647650at2"/>
<evidence type="ECO:0000256" key="1">
    <source>
        <dbReference type="ARBA" id="ARBA00022801"/>
    </source>
</evidence>
<dbReference type="RefSeq" id="WP_108983599.1">
    <property type="nucleotide sequence ID" value="NZ_BFBR01000001.1"/>
</dbReference>
<dbReference type="GO" id="GO:0052689">
    <property type="term" value="F:carboxylic ester hydrolase activity"/>
    <property type="evidence" value="ECO:0007669"/>
    <property type="project" value="UniProtKB-ARBA"/>
</dbReference>
<dbReference type="Pfam" id="PF01738">
    <property type="entry name" value="DLH"/>
    <property type="match status" value="1"/>
</dbReference>
<feature type="domain" description="Dienelactone hydrolase" evidence="2">
    <location>
        <begin position="85"/>
        <end position="252"/>
    </location>
</feature>
<organism evidence="3 4">
    <name type="scientific">Candidatus Phycosocius bacilliformis</name>
    <dbReference type="NCBI Taxonomy" id="1445552"/>
    <lineage>
        <taxon>Bacteria</taxon>
        <taxon>Pseudomonadati</taxon>
        <taxon>Pseudomonadota</taxon>
        <taxon>Alphaproteobacteria</taxon>
        <taxon>Caulobacterales</taxon>
        <taxon>Caulobacterales incertae sedis</taxon>
        <taxon>Candidatus Phycosocius</taxon>
    </lineage>
</organism>
<keyword evidence="4" id="KW-1185">Reference proteome</keyword>
<dbReference type="Proteomes" id="UP000245086">
    <property type="component" value="Unassembled WGS sequence"/>
</dbReference>
<dbReference type="InterPro" id="IPR050261">
    <property type="entry name" value="FrsA_esterase"/>
</dbReference>
<proteinExistence type="predicted"/>
<gene>
    <name evidence="3" type="ORF">PbB2_00400</name>
</gene>
<dbReference type="InterPro" id="IPR029058">
    <property type="entry name" value="AB_hydrolase_fold"/>
</dbReference>
<dbReference type="AlphaFoldDB" id="A0A2P2E6R3"/>
<dbReference type="PANTHER" id="PTHR22946">
    <property type="entry name" value="DIENELACTONE HYDROLASE DOMAIN-CONTAINING PROTEIN-RELATED"/>
    <property type="match status" value="1"/>
</dbReference>
<evidence type="ECO:0000313" key="3">
    <source>
        <dbReference type="EMBL" id="GBF56743.1"/>
    </source>
</evidence>
<evidence type="ECO:0000259" key="2">
    <source>
        <dbReference type="Pfam" id="PF01738"/>
    </source>
</evidence>
<protein>
    <recommendedName>
        <fullName evidence="2">Dienelactone hydrolase domain-containing protein</fullName>
    </recommendedName>
</protein>
<sequence length="254" mass="27787">MKFPRESLNSRAQRLLPHCQIIRPPGPGPFPTLFLFHGCGDPDGPQPAYAAEAAKHGIASVVVDSFRPRDISLNEARILVCTGMRLWGRERAGDLVALMDWARHQDWVDARRLGAAGWSHGGWTVMDGLALGSQVAEFAGLTDVPADPLAGLKTAFLVYPWCGLGAQTLRLGWTQKIPAFFLLAGEDNLSGTRLPLRAAEMLAKAGGLIETHIYPGATHSFDEQISVNPTFRYDAVLFEDAKSRFASWMVRHLG</sequence>
<dbReference type="PANTHER" id="PTHR22946:SF9">
    <property type="entry name" value="POLYKETIDE TRANSFERASE AF380"/>
    <property type="match status" value="1"/>
</dbReference>
<reference evidence="3" key="1">
    <citation type="journal article" date="2018" name="Genome Announc.">
        <title>Draft Genome Sequence of "Candidatus Phycosocius bacilliformis," an Alphaproteobacterial Ectosymbiont of the Hydrocarbon-Producing Green Alga Botryococcus braunii.</title>
        <authorList>
            <person name="Tanabe Y."/>
            <person name="Yamaguchi H."/>
            <person name="Watanabe M.M."/>
        </authorList>
    </citation>
    <scope>NUCLEOTIDE SEQUENCE [LARGE SCALE GENOMIC DNA]</scope>
    <source>
        <strain evidence="3">BOTRYCO-2</strain>
    </source>
</reference>
<comment type="caution">
    <text evidence="3">The sequence shown here is derived from an EMBL/GenBank/DDBJ whole genome shotgun (WGS) entry which is preliminary data.</text>
</comment>
<dbReference type="InterPro" id="IPR002925">
    <property type="entry name" value="Dienelactn_hydro"/>
</dbReference>
<dbReference type="Gene3D" id="3.40.50.1820">
    <property type="entry name" value="alpha/beta hydrolase"/>
    <property type="match status" value="1"/>
</dbReference>
<keyword evidence="1" id="KW-0378">Hydrolase</keyword>
<accession>A0A2P2E6R3</accession>
<dbReference type="SUPFAM" id="SSF53474">
    <property type="entry name" value="alpha/beta-Hydrolases"/>
    <property type="match status" value="1"/>
</dbReference>
<evidence type="ECO:0000313" key="4">
    <source>
        <dbReference type="Proteomes" id="UP000245086"/>
    </source>
</evidence>
<dbReference type="EMBL" id="BFBR01000001">
    <property type="protein sequence ID" value="GBF56743.1"/>
    <property type="molecule type" value="Genomic_DNA"/>
</dbReference>
<name>A0A2P2E6R3_9PROT</name>